<gene>
    <name evidence="2" type="ORF">PgNI_05511</name>
</gene>
<sequence length="116" mass="13445">MFVPSMYKTSVNFFLRGGDQQWQRGGFGAYFDKYNVQSVKTVNIWSLRDLVEGLPRTWSIMMAMDKICIGRLAQYYLIASRGLWLAQSRNVKPIDPVERYKRLVTFYAELSVGCAE</sequence>
<dbReference type="KEGG" id="pgri:PgNI_05511"/>
<dbReference type="Proteomes" id="UP000515153">
    <property type="component" value="Chromosome I"/>
</dbReference>
<name>A0A6P8B3T2_PYRGI</name>
<keyword evidence="1" id="KW-1185">Reference proteome</keyword>
<reference evidence="1 2" key="1">
    <citation type="journal article" date="2019" name="Mol. Biol. Evol.">
        <title>Blast fungal genomes show frequent chromosomal changes, gene gains and losses, and effector gene turnover.</title>
        <authorList>
            <person name="Gomez Luciano L.B."/>
            <person name="Jason Tsai I."/>
            <person name="Chuma I."/>
            <person name="Tosa Y."/>
            <person name="Chen Y.H."/>
            <person name="Li J.Y."/>
            <person name="Li M.Y."/>
            <person name="Jade Lu M.Y."/>
            <person name="Nakayashiki H."/>
            <person name="Li W.H."/>
        </authorList>
    </citation>
    <scope>NUCLEOTIDE SEQUENCE [LARGE SCALE GENOMIC DNA]</scope>
    <source>
        <strain evidence="1 2">NI907</strain>
    </source>
</reference>
<reference evidence="2" key="3">
    <citation type="submission" date="2025-08" db="UniProtKB">
        <authorList>
            <consortium name="RefSeq"/>
        </authorList>
    </citation>
    <scope>IDENTIFICATION</scope>
    <source>
        <strain evidence="2">NI907</strain>
    </source>
</reference>
<dbReference type="AlphaFoldDB" id="A0A6P8B3T2"/>
<dbReference type="GeneID" id="41960451"/>
<reference evidence="2" key="2">
    <citation type="submission" date="2019-10" db="EMBL/GenBank/DDBJ databases">
        <authorList>
            <consortium name="NCBI Genome Project"/>
        </authorList>
    </citation>
    <scope>NUCLEOTIDE SEQUENCE</scope>
    <source>
        <strain evidence="2">NI907</strain>
    </source>
</reference>
<dbReference type="RefSeq" id="XP_030981852.1">
    <property type="nucleotide sequence ID" value="XM_031125542.1"/>
</dbReference>
<accession>A0A6P8B3T2</accession>
<evidence type="ECO:0000313" key="2">
    <source>
        <dbReference type="RefSeq" id="XP_030981852.1"/>
    </source>
</evidence>
<evidence type="ECO:0000313" key="1">
    <source>
        <dbReference type="Proteomes" id="UP000515153"/>
    </source>
</evidence>
<proteinExistence type="predicted"/>
<protein>
    <submittedName>
        <fullName evidence="2">Uncharacterized protein</fullName>
    </submittedName>
</protein>
<organism evidence="1 2">
    <name type="scientific">Pyricularia grisea</name>
    <name type="common">Crabgrass-specific blast fungus</name>
    <name type="synonym">Magnaporthe grisea</name>
    <dbReference type="NCBI Taxonomy" id="148305"/>
    <lineage>
        <taxon>Eukaryota</taxon>
        <taxon>Fungi</taxon>
        <taxon>Dikarya</taxon>
        <taxon>Ascomycota</taxon>
        <taxon>Pezizomycotina</taxon>
        <taxon>Sordariomycetes</taxon>
        <taxon>Sordariomycetidae</taxon>
        <taxon>Magnaporthales</taxon>
        <taxon>Pyriculariaceae</taxon>
        <taxon>Pyricularia</taxon>
    </lineage>
</organism>